<sequence>MARLIPLLAIALGVYFWLKARKKTTEFVEGASSAAPSAPRARRNRKSGPARAAAELGLVPADELDTAHAAAPDPRDEEIRATVRSGNWQAGADFLAEAGRDWQERYRRAGVLQDEAAADDTWLLAWRAARPEDAGAAFVHAGALISVAAVIRGAKQAKYTTQEQFAGFHRVMAQAREACHEAQELAGDDPGPYIAEISCALGLGYGHDDFRALWAEVEKRDAHHFAAHTSALQYWCRKWRGSHELAEHFAREAAQKGSPGRLLSLLPLYAAFEQESAEQDLDPDVFYKSPELIAAVDACLIDVAAAAAADPEDRRIVRVRHLLAWLLYWQDRYDAALEQYRAIDGYIDSAPWTYSGDPKARYVRSRDFCAAQVLAAGGN</sequence>
<name>A0ABV2U0L7_9ACTN</name>
<dbReference type="Proteomes" id="UP001550044">
    <property type="component" value="Unassembled WGS sequence"/>
</dbReference>
<accession>A0ABV2U0L7</accession>
<reference evidence="2 3" key="1">
    <citation type="submission" date="2024-06" db="EMBL/GenBank/DDBJ databases">
        <title>The Natural Products Discovery Center: Release of the First 8490 Sequenced Strains for Exploring Actinobacteria Biosynthetic Diversity.</title>
        <authorList>
            <person name="Kalkreuter E."/>
            <person name="Kautsar S.A."/>
            <person name="Yang D."/>
            <person name="Bader C.D."/>
            <person name="Teijaro C.N."/>
            <person name="Fluegel L."/>
            <person name="Davis C.M."/>
            <person name="Simpson J.R."/>
            <person name="Lauterbach L."/>
            <person name="Steele A.D."/>
            <person name="Gui C."/>
            <person name="Meng S."/>
            <person name="Li G."/>
            <person name="Viehrig K."/>
            <person name="Ye F."/>
            <person name="Su P."/>
            <person name="Kiefer A.F."/>
            <person name="Nichols A."/>
            <person name="Cepeda A.J."/>
            <person name="Yan W."/>
            <person name="Fan B."/>
            <person name="Jiang Y."/>
            <person name="Adhikari A."/>
            <person name="Zheng C.-J."/>
            <person name="Schuster L."/>
            <person name="Cowan T.M."/>
            <person name="Smanski M.J."/>
            <person name="Chevrette M.G."/>
            <person name="De Carvalho L.P.S."/>
            <person name="Shen B."/>
        </authorList>
    </citation>
    <scope>NUCLEOTIDE SEQUENCE [LARGE SCALE GENOMIC DNA]</scope>
    <source>
        <strain evidence="2 3">NPDC005137</strain>
    </source>
</reference>
<keyword evidence="3" id="KW-1185">Reference proteome</keyword>
<organism evidence="2 3">
    <name type="scientific">Streptomyces sp. 900116325</name>
    <dbReference type="NCBI Taxonomy" id="3154295"/>
    <lineage>
        <taxon>Bacteria</taxon>
        <taxon>Bacillati</taxon>
        <taxon>Actinomycetota</taxon>
        <taxon>Actinomycetes</taxon>
        <taxon>Kitasatosporales</taxon>
        <taxon>Streptomycetaceae</taxon>
        <taxon>Streptomyces</taxon>
    </lineage>
</organism>
<dbReference type="RefSeq" id="WP_356500951.1">
    <property type="nucleotide sequence ID" value="NZ_JBEXIP010000001.1"/>
</dbReference>
<evidence type="ECO:0000313" key="2">
    <source>
        <dbReference type="EMBL" id="MET8431381.1"/>
    </source>
</evidence>
<feature type="region of interest" description="Disordered" evidence="1">
    <location>
        <begin position="28"/>
        <end position="49"/>
    </location>
</feature>
<proteinExistence type="predicted"/>
<comment type="caution">
    <text evidence="2">The sequence shown here is derived from an EMBL/GenBank/DDBJ whole genome shotgun (WGS) entry which is preliminary data.</text>
</comment>
<gene>
    <name evidence="2" type="ORF">ABZV61_01035</name>
</gene>
<dbReference type="EMBL" id="JBEXIP010000001">
    <property type="protein sequence ID" value="MET8431381.1"/>
    <property type="molecule type" value="Genomic_DNA"/>
</dbReference>
<evidence type="ECO:0000256" key="1">
    <source>
        <dbReference type="SAM" id="MobiDB-lite"/>
    </source>
</evidence>
<evidence type="ECO:0000313" key="3">
    <source>
        <dbReference type="Proteomes" id="UP001550044"/>
    </source>
</evidence>
<protein>
    <recommendedName>
        <fullName evidence="4">DUF4034 domain-containing protein</fullName>
    </recommendedName>
</protein>
<evidence type="ECO:0008006" key="4">
    <source>
        <dbReference type="Google" id="ProtNLM"/>
    </source>
</evidence>